<gene>
    <name evidence="2" type="ORF">SAMN04487928_12029</name>
</gene>
<dbReference type="EMBL" id="FOXO01000020">
    <property type="protein sequence ID" value="SFQ13634.1"/>
    <property type="molecule type" value="Genomic_DNA"/>
</dbReference>
<reference evidence="3" key="1">
    <citation type="submission" date="2016-10" db="EMBL/GenBank/DDBJ databases">
        <authorList>
            <person name="Varghese N."/>
            <person name="Submissions S."/>
        </authorList>
    </citation>
    <scope>NUCLEOTIDE SEQUENCE [LARGE SCALE GENOMIC DNA]</scope>
    <source>
        <strain evidence="3">P18</strain>
    </source>
</reference>
<evidence type="ECO:0000256" key="1">
    <source>
        <dbReference type="SAM" id="Phobius"/>
    </source>
</evidence>
<sequence>MKLRAFAKNSILLLILFTIVVGGIFFDAHESLKLSDWFGYGAAVEESQTSRPLKANSYVNYNITHILSAAEIKDVSILGEVIKKLERSSSNKRIVILTLILCFFLSIGTFFKCNLPSIFPWTSVICSRNNIMLYIHEQDGLK</sequence>
<dbReference type="AlphaFoldDB" id="A0A1I5W1J1"/>
<proteinExistence type="predicted"/>
<keyword evidence="1" id="KW-1133">Transmembrane helix</keyword>
<accession>A0A1I5W1J1</accession>
<keyword evidence="3" id="KW-1185">Reference proteome</keyword>
<feature type="transmembrane region" description="Helical" evidence="1">
    <location>
        <begin position="6"/>
        <end position="26"/>
    </location>
</feature>
<dbReference type="RefSeq" id="WP_074889472.1">
    <property type="nucleotide sequence ID" value="NZ_FOXO01000020.1"/>
</dbReference>
<feature type="transmembrane region" description="Helical" evidence="1">
    <location>
        <begin position="94"/>
        <end position="111"/>
    </location>
</feature>
<keyword evidence="1" id="KW-0812">Transmembrane</keyword>
<keyword evidence="1" id="KW-0472">Membrane</keyword>
<name>A0A1I5W1J1_9FIRM</name>
<dbReference type="OrthoDB" id="2002319at2"/>
<dbReference type="Proteomes" id="UP000182624">
    <property type="component" value="Unassembled WGS sequence"/>
</dbReference>
<evidence type="ECO:0000313" key="3">
    <source>
        <dbReference type="Proteomes" id="UP000182624"/>
    </source>
</evidence>
<protein>
    <submittedName>
        <fullName evidence="2">Uncharacterized protein</fullName>
    </submittedName>
</protein>
<evidence type="ECO:0000313" key="2">
    <source>
        <dbReference type="EMBL" id="SFQ13634.1"/>
    </source>
</evidence>
<organism evidence="2 3">
    <name type="scientific">Butyrivibrio proteoclasticus</name>
    <dbReference type="NCBI Taxonomy" id="43305"/>
    <lineage>
        <taxon>Bacteria</taxon>
        <taxon>Bacillati</taxon>
        <taxon>Bacillota</taxon>
        <taxon>Clostridia</taxon>
        <taxon>Lachnospirales</taxon>
        <taxon>Lachnospiraceae</taxon>
        <taxon>Butyrivibrio</taxon>
    </lineage>
</organism>